<evidence type="ECO:0000313" key="3">
    <source>
        <dbReference type="Proteomes" id="UP000198406"/>
    </source>
</evidence>
<reference evidence="2 3" key="1">
    <citation type="journal article" date="2015" name="Plant Cell">
        <title>Oil accumulation by the oleaginous diatom Fistulifera solaris as revealed by the genome and transcriptome.</title>
        <authorList>
            <person name="Tanaka T."/>
            <person name="Maeda Y."/>
            <person name="Veluchamy A."/>
            <person name="Tanaka M."/>
            <person name="Abida H."/>
            <person name="Marechal E."/>
            <person name="Bowler C."/>
            <person name="Muto M."/>
            <person name="Sunaga Y."/>
            <person name="Tanaka M."/>
            <person name="Yoshino T."/>
            <person name="Taniguchi T."/>
            <person name="Fukuda Y."/>
            <person name="Nemoto M."/>
            <person name="Matsumoto M."/>
            <person name="Wong P.S."/>
            <person name="Aburatani S."/>
            <person name="Fujibuchi W."/>
        </authorList>
    </citation>
    <scope>NUCLEOTIDE SEQUENCE [LARGE SCALE GENOMIC DNA]</scope>
    <source>
        <strain evidence="2 3">JPCC DA0580</strain>
    </source>
</reference>
<protein>
    <submittedName>
        <fullName evidence="2">Uncharacterized protein</fullName>
    </submittedName>
</protein>
<feature type="compositionally biased region" description="Polar residues" evidence="1">
    <location>
        <begin position="778"/>
        <end position="787"/>
    </location>
</feature>
<dbReference type="EMBL" id="BDSP01000050">
    <property type="protein sequence ID" value="GAX12152.1"/>
    <property type="molecule type" value="Genomic_DNA"/>
</dbReference>
<evidence type="ECO:0000256" key="1">
    <source>
        <dbReference type="SAM" id="MobiDB-lite"/>
    </source>
</evidence>
<dbReference type="InParanoid" id="A0A1Z5JE45"/>
<accession>A0A1Z5JE45</accession>
<feature type="region of interest" description="Disordered" evidence="1">
    <location>
        <begin position="1345"/>
        <end position="1387"/>
    </location>
</feature>
<name>A0A1Z5JE45_FISSO</name>
<organism evidence="2 3">
    <name type="scientific">Fistulifera solaris</name>
    <name type="common">Oleaginous diatom</name>
    <dbReference type="NCBI Taxonomy" id="1519565"/>
    <lineage>
        <taxon>Eukaryota</taxon>
        <taxon>Sar</taxon>
        <taxon>Stramenopiles</taxon>
        <taxon>Ochrophyta</taxon>
        <taxon>Bacillariophyta</taxon>
        <taxon>Bacillariophyceae</taxon>
        <taxon>Bacillariophycidae</taxon>
        <taxon>Naviculales</taxon>
        <taxon>Naviculaceae</taxon>
        <taxon>Fistulifera</taxon>
    </lineage>
</organism>
<dbReference type="OrthoDB" id="49652at2759"/>
<sequence length="1387" mass="156231">MADKQDFASDLETALQKCLQDLNAGQGSEARMVERIIACLQAIETNIDEEETAARLAMIRKILSSMIYSNSLSPKQVLDMILRAQKQETLQMLLRFLPSLMEDQEIESASEPVVSILLDSCQRIPDSRLPILECLSVLPLTGEARKLSFQQAFKSLALVKESEWPSLLRILLRIVSDRGEAMMLWSTIRVQGNDFEVNDYLMMAVQHILDRFRQDQKRDLLRTTYLYSVSESEDVAHPLDVILLLGLSNEHEDPVDKIFDTWLSRECFPYALCEAVMKRICSSSREKLSSSFYQRVVDGLLRLAIFLFLTPARVPTCEMQSIVTLVFQMINLLDDANRNSLLSSLVHLSEEVDGLAIEESASTERENAICRPVNDLLLQIAQCSPDLLISFKETFIRRLCCDTGTHRSTLRISAEYICYVLVAIVEASQNGYGELMELLQRLLFLSTGGYSFSSNDSIRVVCGLTLSRVIVGTSTVSEMELKQIEEWVQKIMLPSTRRTIAPEVGSASLMVLQALANRETSESASKAYFEHFKMILANTGLIQKLSQYKVGRNSLKHNIIAYQNVPPELASYTAGHEDDQFSPQDIIFCVDYFTKISTVTDPTRWKCTCLWVFELTDMYLTLARKNAMKDWAAEGWLQASIEFSNFSFPSVSSALDTALGDANDYSLHSQIMSFKGDQLNEKLAEEFVLMLCQYEIALLVGISLSLAVLKNASEHFTLTFAPEKQISRQRLMLYQMMKIFHLKSKSSKILKLFRALKVSSKRKRQSSENISEVKRKQTTSSPSNGTRSFPEVGALQLSSPVENAAIEVDKIHALLFSDPYLSPRTLWKVLQRNDSNHSILRILKEKVLARKQFTPFDLAMFYFHCKFLKELALSTSFLYDEVDLTVQSLFQSMKTIVEFYIHIRKANASLAVDAQVLDVVVHLARAYCKLFAVVLTESQALESNERVDGGRNKNELLELVALQLKEIEDVGVAHFQLDIISCLVKRSDVGRRDRIIEISWSSLHDVYCGSIELVSGDWQKHLSRIVQTGKTKASPEVKKPLESLLKAAAASCWDISVKAFAPYSLSIIRHFALISDTPHQLSRYSHHVVKLVEEADSLARALHATIRGEKVEFDGKQRTTRAIPASCFPFLNSTTLPDFLSTLVSLTTLLMGGIEPTKVAPTQEGPHQPLKFTLGVFRRLVNIFRDHFAIFPSRSTRILSNLSRDFTGVMMLKLRQCVHWRNQQPILDVAQKTSAIDVGSLSYLDDLIHLHMSPILGDLSSLCDFFVERSDGPYFPFKRTNLRAIVEKAGRDIRKIAAVHNLSLPTLLPRSLPKLERIAIATEGNQRLDKGKHNEESNIAKRYDDASVSVSGSDDDSGFGVSGEWGTSDDDSSKGIDCQPTTLIKRT</sequence>
<gene>
    <name evidence="2" type="ORF">FisN_1Hh077</name>
</gene>
<keyword evidence="3" id="KW-1185">Reference proteome</keyword>
<comment type="caution">
    <text evidence="2">The sequence shown here is derived from an EMBL/GenBank/DDBJ whole genome shotgun (WGS) entry which is preliminary data.</text>
</comment>
<dbReference type="Proteomes" id="UP000198406">
    <property type="component" value="Unassembled WGS sequence"/>
</dbReference>
<feature type="region of interest" description="Disordered" evidence="1">
    <location>
        <begin position="766"/>
        <end position="788"/>
    </location>
</feature>
<proteinExistence type="predicted"/>
<evidence type="ECO:0000313" key="2">
    <source>
        <dbReference type="EMBL" id="GAX12152.1"/>
    </source>
</evidence>